<accession>A0A9N7YW74</accession>
<feature type="compositionally biased region" description="Acidic residues" evidence="1">
    <location>
        <begin position="9"/>
        <end position="19"/>
    </location>
</feature>
<protein>
    <submittedName>
        <fullName evidence="2">Uncharacterized protein</fullName>
    </submittedName>
</protein>
<evidence type="ECO:0000313" key="3">
    <source>
        <dbReference type="Proteomes" id="UP001153269"/>
    </source>
</evidence>
<dbReference type="Proteomes" id="UP001153269">
    <property type="component" value="Unassembled WGS sequence"/>
</dbReference>
<reference evidence="2" key="1">
    <citation type="submission" date="2020-03" db="EMBL/GenBank/DDBJ databases">
        <authorList>
            <person name="Weist P."/>
        </authorList>
    </citation>
    <scope>NUCLEOTIDE SEQUENCE</scope>
</reference>
<comment type="caution">
    <text evidence="2">The sequence shown here is derived from an EMBL/GenBank/DDBJ whole genome shotgun (WGS) entry which is preliminary data.</text>
</comment>
<gene>
    <name evidence="2" type="ORF">PLEPLA_LOCUS29903</name>
</gene>
<evidence type="ECO:0000313" key="2">
    <source>
        <dbReference type="EMBL" id="CAB1442217.1"/>
    </source>
</evidence>
<name>A0A9N7YW74_PLEPL</name>
<feature type="non-terminal residue" evidence="2">
    <location>
        <position position="1"/>
    </location>
</feature>
<feature type="compositionally biased region" description="Pro residues" evidence="1">
    <location>
        <begin position="146"/>
        <end position="160"/>
    </location>
</feature>
<feature type="region of interest" description="Disordered" evidence="1">
    <location>
        <begin position="87"/>
        <end position="168"/>
    </location>
</feature>
<feature type="compositionally biased region" description="Basic and acidic residues" evidence="1">
    <location>
        <begin position="100"/>
        <end position="111"/>
    </location>
</feature>
<feature type="region of interest" description="Disordered" evidence="1">
    <location>
        <begin position="1"/>
        <end position="24"/>
    </location>
</feature>
<sequence length="168" mass="18807">RSKVRGQNEESEEEEEEEGSGVYAASVCSKRTSGVECENANVQVSSVILSPETLLPQYELQMRTQQEVLRRIHRERVDVLMTPRPLLHRCSSEPSGDFWDSDRSVEQRQHNTDLIGAHSPFNTVHNPQPTATPPPTPIYTRTQNSTPPPHQSRSAPPPPKCQSLSTAQ</sequence>
<proteinExistence type="predicted"/>
<organism evidence="2 3">
    <name type="scientific">Pleuronectes platessa</name>
    <name type="common">European plaice</name>
    <dbReference type="NCBI Taxonomy" id="8262"/>
    <lineage>
        <taxon>Eukaryota</taxon>
        <taxon>Metazoa</taxon>
        <taxon>Chordata</taxon>
        <taxon>Craniata</taxon>
        <taxon>Vertebrata</taxon>
        <taxon>Euteleostomi</taxon>
        <taxon>Actinopterygii</taxon>
        <taxon>Neopterygii</taxon>
        <taxon>Teleostei</taxon>
        <taxon>Neoteleostei</taxon>
        <taxon>Acanthomorphata</taxon>
        <taxon>Carangaria</taxon>
        <taxon>Pleuronectiformes</taxon>
        <taxon>Pleuronectoidei</taxon>
        <taxon>Pleuronectidae</taxon>
        <taxon>Pleuronectes</taxon>
    </lineage>
</organism>
<keyword evidence="3" id="KW-1185">Reference proteome</keyword>
<evidence type="ECO:0000256" key="1">
    <source>
        <dbReference type="SAM" id="MobiDB-lite"/>
    </source>
</evidence>
<dbReference type="AlphaFoldDB" id="A0A9N7YW74"/>
<dbReference type="EMBL" id="CADEAL010002802">
    <property type="protein sequence ID" value="CAB1442217.1"/>
    <property type="molecule type" value="Genomic_DNA"/>
</dbReference>